<evidence type="ECO:0000256" key="3">
    <source>
        <dbReference type="ARBA" id="ARBA00022448"/>
    </source>
</evidence>
<dbReference type="RefSeq" id="WP_069667722.1">
    <property type="nucleotide sequence ID" value="NZ_JAPFIM010000012.1"/>
</dbReference>
<dbReference type="CDD" id="cd24017">
    <property type="entry name" value="ASKHA_T2SSL_N"/>
    <property type="match status" value="1"/>
</dbReference>
<dbReference type="InterPro" id="IPR025691">
    <property type="entry name" value="GspL_pp_dom"/>
</dbReference>
<dbReference type="Gene3D" id="3.30.1360.100">
    <property type="entry name" value="General secretion pathway protein M, EpsM"/>
    <property type="match status" value="1"/>
</dbReference>
<dbReference type="GO" id="GO:0015627">
    <property type="term" value="C:type II protein secretion system complex"/>
    <property type="evidence" value="ECO:0007669"/>
    <property type="project" value="InterPro"/>
</dbReference>
<keyword evidence="8" id="KW-1133">Transmembrane helix</keyword>
<keyword evidence="3 10" id="KW-0813">Transport</keyword>
<evidence type="ECO:0000256" key="1">
    <source>
        <dbReference type="ARBA" id="ARBA00004377"/>
    </source>
</evidence>
<keyword evidence="6" id="KW-0812">Transmembrane</keyword>
<gene>
    <name evidence="13" type="primary">gspL</name>
    <name evidence="14" type="ORF">AZ468_12680</name>
    <name evidence="13" type="ORF">OPW20_23715</name>
</gene>
<reference evidence="14 15" key="1">
    <citation type="submission" date="2016-03" db="EMBL/GenBank/DDBJ databases">
        <title>Draft genome sequence of the Vibrio tubiashii subs. europaeus.</title>
        <authorList>
            <person name="Spinard E."/>
            <person name="Dubert J."/>
            <person name="Nelson D.R."/>
            <person name="Barja J.L."/>
        </authorList>
    </citation>
    <scope>NUCLEOTIDE SEQUENCE [LARGE SCALE GENOMIC DNA]</scope>
    <source>
        <strain evidence="15">PP-638</strain>
        <strain evidence="14">PP2-638</strain>
    </source>
</reference>
<dbReference type="EMBL" id="JAPFIT010000032">
    <property type="protein sequence ID" value="MDC5743070.1"/>
    <property type="molecule type" value="Genomic_DNA"/>
</dbReference>
<proteinExistence type="inferred from homology"/>
<dbReference type="Pfam" id="PF05134">
    <property type="entry name" value="T2SSL"/>
    <property type="match status" value="1"/>
</dbReference>
<evidence type="ECO:0000313" key="16">
    <source>
        <dbReference type="Proteomes" id="UP001150001"/>
    </source>
</evidence>
<evidence type="ECO:0000259" key="12">
    <source>
        <dbReference type="Pfam" id="PF12693"/>
    </source>
</evidence>
<dbReference type="SUPFAM" id="SSF53067">
    <property type="entry name" value="Actin-like ATPase domain"/>
    <property type="match status" value="2"/>
</dbReference>
<comment type="caution">
    <text evidence="14">The sequence shown here is derived from an EMBL/GenBank/DDBJ whole genome shotgun (WGS) entry which is preliminary data.</text>
</comment>
<evidence type="ECO:0000313" key="15">
    <source>
        <dbReference type="Proteomes" id="UP000094761"/>
    </source>
</evidence>
<dbReference type="Proteomes" id="UP001150001">
    <property type="component" value="Unassembled WGS sequence"/>
</dbReference>
<dbReference type="PIRSF" id="PIRSF015761">
    <property type="entry name" value="Protein_L"/>
    <property type="match status" value="1"/>
</dbReference>
<feature type="domain" description="GspL periplasmic" evidence="12">
    <location>
        <begin position="246"/>
        <end position="402"/>
    </location>
</feature>
<keyword evidence="5" id="KW-0997">Cell inner membrane</keyword>
<evidence type="ECO:0000256" key="7">
    <source>
        <dbReference type="ARBA" id="ARBA00022927"/>
    </source>
</evidence>
<dbReference type="GO" id="GO:0015628">
    <property type="term" value="P:protein secretion by the type II secretion system"/>
    <property type="evidence" value="ECO:0007669"/>
    <property type="project" value="InterPro"/>
</dbReference>
<evidence type="ECO:0000313" key="13">
    <source>
        <dbReference type="EMBL" id="MDC5743070.1"/>
    </source>
</evidence>
<evidence type="ECO:0000256" key="2">
    <source>
        <dbReference type="ARBA" id="ARBA00005318"/>
    </source>
</evidence>
<dbReference type="NCBIfam" id="TIGR01709">
    <property type="entry name" value="typeII_sec_gspL"/>
    <property type="match status" value="1"/>
</dbReference>
<dbReference type="GO" id="GO:0009276">
    <property type="term" value="C:Gram-negative-bacterium-type cell wall"/>
    <property type="evidence" value="ECO:0007669"/>
    <property type="project" value="InterPro"/>
</dbReference>
<dbReference type="EMBL" id="LUAX01000004">
    <property type="protein sequence ID" value="OAM98842.1"/>
    <property type="molecule type" value="Genomic_DNA"/>
</dbReference>
<evidence type="ECO:0000256" key="5">
    <source>
        <dbReference type="ARBA" id="ARBA00022519"/>
    </source>
</evidence>
<dbReference type="Proteomes" id="UP000094761">
    <property type="component" value="Unassembled WGS sequence"/>
</dbReference>
<sequence length="404" mass="45073">MNEFLIVRLTNNTAQAIQWLVWSESQKEVIASGELDSYQALPEIATYAEGRRTIVLLSAESLVLTDVEIPAGASRQLESMLPYVLEDDLAQDVDQLHFTILNKSQGQAQVCAVDSQWLEKVLMELGDIGCQIQKVMPDVLALPDSEGLSAVEIGQQWLLKKSSYQGMSVESDWLSLVAQSEWVQQDEEFLPLTSYSALPTSLELAEQQQWLNGEPKLVMQLLAEQAIISKINLLTGQFKPKSSFTRYWKIWQRVAVAAVLLLAVVVVDNVLKIQKYEAQASAYRTESERVFRQSLPGKTKIPTVSYLKREMEREASRLSGGSDGNELISLMVKLPPLLNQVPGLDLTSFKYDSGRNEVRLQAQSKDFQTFEKAAELLGSNFAVEQGQLNRSGSLVNGSFVLKPL</sequence>
<accession>A0A178J9L5</accession>
<dbReference type="InterPro" id="IPR007812">
    <property type="entry name" value="T2SS_protein-GspL"/>
</dbReference>
<dbReference type="GeneID" id="78076562"/>
<evidence type="ECO:0000256" key="9">
    <source>
        <dbReference type="ARBA" id="ARBA00023136"/>
    </source>
</evidence>
<organism evidence="14 15">
    <name type="scientific">Vibrio europaeus</name>
    <dbReference type="NCBI Taxonomy" id="300876"/>
    <lineage>
        <taxon>Bacteria</taxon>
        <taxon>Pseudomonadati</taxon>
        <taxon>Pseudomonadota</taxon>
        <taxon>Gammaproteobacteria</taxon>
        <taxon>Vibrionales</taxon>
        <taxon>Vibrionaceae</taxon>
        <taxon>Vibrio</taxon>
        <taxon>Vibrio oreintalis group</taxon>
    </lineage>
</organism>
<reference evidence="13" key="2">
    <citation type="submission" date="2022-11" db="EMBL/GenBank/DDBJ databases">
        <title>Role of the vibriolysin VemA secreted by the emergent pathogen Vibrio europaeus in the colonization of Manila clam mucus.</title>
        <authorList>
            <person name="Martinez C."/>
            <person name="Rodriguez S."/>
            <person name="Vences A."/>
            <person name="Barja J.L."/>
            <person name="Toranzo A.E."/>
            <person name="Dubert J."/>
        </authorList>
    </citation>
    <scope>NUCLEOTIDE SEQUENCE</scope>
    <source>
        <strain evidence="13">3454</strain>
    </source>
</reference>
<name>A0A178J9L5_9VIBR</name>
<evidence type="ECO:0000256" key="4">
    <source>
        <dbReference type="ARBA" id="ARBA00022475"/>
    </source>
</evidence>
<dbReference type="OrthoDB" id="7011844at2"/>
<comment type="function">
    <text evidence="10">Inner membrane component of the type II secretion system required for the energy-dependent secretion of extracellular factors such as proteases and toxins from the periplasm.</text>
</comment>
<keyword evidence="4" id="KW-1003">Cell membrane</keyword>
<dbReference type="AlphaFoldDB" id="A0A178J9L5"/>
<dbReference type="Gene3D" id="3.30.420.370">
    <property type="match status" value="1"/>
</dbReference>
<evidence type="ECO:0000259" key="11">
    <source>
        <dbReference type="Pfam" id="PF05134"/>
    </source>
</evidence>
<evidence type="ECO:0000256" key="10">
    <source>
        <dbReference type="PIRNR" id="PIRNR015761"/>
    </source>
</evidence>
<dbReference type="GO" id="GO:0005886">
    <property type="term" value="C:plasma membrane"/>
    <property type="evidence" value="ECO:0007669"/>
    <property type="project" value="UniProtKB-SubCell"/>
</dbReference>
<dbReference type="Gene3D" id="3.30.420.380">
    <property type="match status" value="1"/>
</dbReference>
<keyword evidence="9" id="KW-0472">Membrane</keyword>
<feature type="domain" description="GspL cytoplasmic actin-ATPase-like" evidence="11">
    <location>
        <begin position="5"/>
        <end position="241"/>
    </location>
</feature>
<comment type="similarity">
    <text evidence="2 10">Belongs to the GSP L family.</text>
</comment>
<comment type="subcellular location">
    <subcellularLocation>
        <location evidence="1">Cell inner membrane</location>
        <topology evidence="1">Single-pass membrane protein</topology>
    </subcellularLocation>
</comment>
<dbReference type="InterPro" id="IPR024230">
    <property type="entry name" value="GspL_cyto_dom"/>
</dbReference>
<evidence type="ECO:0000256" key="6">
    <source>
        <dbReference type="ARBA" id="ARBA00022692"/>
    </source>
</evidence>
<keyword evidence="7 10" id="KW-0653">Protein transport</keyword>
<dbReference type="Pfam" id="PF12693">
    <property type="entry name" value="GspL_C"/>
    <property type="match status" value="1"/>
</dbReference>
<dbReference type="InterPro" id="IPR043129">
    <property type="entry name" value="ATPase_NBD"/>
</dbReference>
<evidence type="ECO:0000256" key="8">
    <source>
        <dbReference type="ARBA" id="ARBA00022989"/>
    </source>
</evidence>
<protein>
    <recommendedName>
        <fullName evidence="10">Type II secretion system protein L</fullName>
        <shortName evidence="10">T2SS protein L</shortName>
    </recommendedName>
</protein>
<keyword evidence="16" id="KW-1185">Reference proteome</keyword>
<evidence type="ECO:0000313" key="14">
    <source>
        <dbReference type="EMBL" id="OAM98842.1"/>
    </source>
</evidence>